<dbReference type="EnsemblProtists" id="EKX32020">
    <property type="protein sequence ID" value="EKX32020"/>
    <property type="gene ID" value="GUITHDRAFT_156431"/>
</dbReference>
<dbReference type="KEGG" id="gtt:GUITHDRAFT_156431"/>
<reference evidence="2" key="3">
    <citation type="submission" date="2015-06" db="UniProtKB">
        <authorList>
            <consortium name="EnsemblProtists"/>
        </authorList>
    </citation>
    <scope>IDENTIFICATION</scope>
</reference>
<reference evidence="3" key="2">
    <citation type="submission" date="2012-11" db="EMBL/GenBank/DDBJ databases">
        <authorList>
            <person name="Kuo A."/>
            <person name="Curtis B.A."/>
            <person name="Tanifuji G."/>
            <person name="Burki F."/>
            <person name="Gruber A."/>
            <person name="Irimia M."/>
            <person name="Maruyama S."/>
            <person name="Arias M.C."/>
            <person name="Ball S.G."/>
            <person name="Gile G.H."/>
            <person name="Hirakawa Y."/>
            <person name="Hopkins J.F."/>
            <person name="Rensing S.A."/>
            <person name="Schmutz J."/>
            <person name="Symeonidi A."/>
            <person name="Elias M."/>
            <person name="Eveleigh R.J."/>
            <person name="Herman E.K."/>
            <person name="Klute M.J."/>
            <person name="Nakayama T."/>
            <person name="Obornik M."/>
            <person name="Reyes-Prieto A."/>
            <person name="Armbrust E.V."/>
            <person name="Aves S.J."/>
            <person name="Beiko R.G."/>
            <person name="Coutinho P."/>
            <person name="Dacks J.B."/>
            <person name="Durnford D.G."/>
            <person name="Fast N.M."/>
            <person name="Green B.R."/>
            <person name="Grisdale C."/>
            <person name="Hempe F."/>
            <person name="Henrissat B."/>
            <person name="Hoppner M.P."/>
            <person name="Ishida K.-I."/>
            <person name="Kim E."/>
            <person name="Koreny L."/>
            <person name="Kroth P.G."/>
            <person name="Liu Y."/>
            <person name="Malik S.-B."/>
            <person name="Maier U.G."/>
            <person name="McRose D."/>
            <person name="Mock T."/>
            <person name="Neilson J.A."/>
            <person name="Onodera N.T."/>
            <person name="Poole A.M."/>
            <person name="Pritham E.J."/>
            <person name="Richards T.A."/>
            <person name="Rocap G."/>
            <person name="Roy S.W."/>
            <person name="Sarai C."/>
            <person name="Schaack S."/>
            <person name="Shirato S."/>
            <person name="Slamovits C.H."/>
            <person name="Spencer D.F."/>
            <person name="Suzuki S."/>
            <person name="Worden A.Z."/>
            <person name="Zauner S."/>
            <person name="Barry K."/>
            <person name="Bell C."/>
            <person name="Bharti A.K."/>
            <person name="Crow J.A."/>
            <person name="Grimwood J."/>
            <person name="Kramer R."/>
            <person name="Lindquist E."/>
            <person name="Lucas S."/>
            <person name="Salamov A."/>
            <person name="McFadden G.I."/>
            <person name="Lane C.E."/>
            <person name="Keeling P.J."/>
            <person name="Gray M.W."/>
            <person name="Grigoriev I.V."/>
            <person name="Archibald J.M."/>
        </authorList>
    </citation>
    <scope>NUCLEOTIDE SEQUENCE</scope>
    <source>
        <strain evidence="3">CCMP2712</strain>
    </source>
</reference>
<keyword evidence="3" id="KW-1185">Reference proteome</keyword>
<dbReference type="HOGENOM" id="CLU_1323099_0_0_1"/>
<dbReference type="EMBL" id="JH993218">
    <property type="protein sequence ID" value="EKX32020.1"/>
    <property type="molecule type" value="Genomic_DNA"/>
</dbReference>
<protein>
    <submittedName>
        <fullName evidence="1 2">Uncharacterized protein</fullName>
    </submittedName>
</protein>
<evidence type="ECO:0000313" key="3">
    <source>
        <dbReference type="Proteomes" id="UP000011087"/>
    </source>
</evidence>
<sequence length="208" mass="23619">MDRMLAPFVRISHNIKGKGKIGGPSLTDDELALIRKYTTFLSEPDLYPRIEANGSSLEDFLEALFLMGIAGGVGMDESAAKQSGFSKKSQIILAQALDNFNADELRSCYTEWRELHVRLEGIRKDKRFSEKDARVQKSSAMWLEAAKELDRICKEWQRVAPTHIRCLENFGKFQKSIAQKCQEEFGIAVELQLPEEVAVEYEDDVKGR</sequence>
<dbReference type="RefSeq" id="XP_005819000.1">
    <property type="nucleotide sequence ID" value="XM_005818943.1"/>
</dbReference>
<organism evidence="1">
    <name type="scientific">Guillardia theta (strain CCMP2712)</name>
    <name type="common">Cryptophyte</name>
    <dbReference type="NCBI Taxonomy" id="905079"/>
    <lineage>
        <taxon>Eukaryota</taxon>
        <taxon>Cryptophyceae</taxon>
        <taxon>Pyrenomonadales</taxon>
        <taxon>Geminigeraceae</taxon>
        <taxon>Guillardia</taxon>
    </lineage>
</organism>
<dbReference type="Proteomes" id="UP000011087">
    <property type="component" value="Unassembled WGS sequence"/>
</dbReference>
<proteinExistence type="predicted"/>
<dbReference type="PaxDb" id="55529-EKX32020"/>
<dbReference type="AlphaFoldDB" id="L1I835"/>
<evidence type="ECO:0000313" key="2">
    <source>
        <dbReference type="EnsemblProtists" id="EKX32020"/>
    </source>
</evidence>
<accession>L1I835</accession>
<gene>
    <name evidence="1" type="ORF">GUITHDRAFT_156431</name>
</gene>
<dbReference type="GeneID" id="17288746"/>
<evidence type="ECO:0000313" key="1">
    <source>
        <dbReference type="EMBL" id="EKX32020.1"/>
    </source>
</evidence>
<reference evidence="1 3" key="1">
    <citation type="journal article" date="2012" name="Nature">
        <title>Algal genomes reveal evolutionary mosaicism and the fate of nucleomorphs.</title>
        <authorList>
            <consortium name="DOE Joint Genome Institute"/>
            <person name="Curtis B.A."/>
            <person name="Tanifuji G."/>
            <person name="Burki F."/>
            <person name="Gruber A."/>
            <person name="Irimia M."/>
            <person name="Maruyama S."/>
            <person name="Arias M.C."/>
            <person name="Ball S.G."/>
            <person name="Gile G.H."/>
            <person name="Hirakawa Y."/>
            <person name="Hopkins J.F."/>
            <person name="Kuo A."/>
            <person name="Rensing S.A."/>
            <person name="Schmutz J."/>
            <person name="Symeonidi A."/>
            <person name="Elias M."/>
            <person name="Eveleigh R.J."/>
            <person name="Herman E.K."/>
            <person name="Klute M.J."/>
            <person name="Nakayama T."/>
            <person name="Obornik M."/>
            <person name="Reyes-Prieto A."/>
            <person name="Armbrust E.V."/>
            <person name="Aves S.J."/>
            <person name="Beiko R.G."/>
            <person name="Coutinho P."/>
            <person name="Dacks J.B."/>
            <person name="Durnford D.G."/>
            <person name="Fast N.M."/>
            <person name="Green B.R."/>
            <person name="Grisdale C.J."/>
            <person name="Hempel F."/>
            <person name="Henrissat B."/>
            <person name="Hoppner M.P."/>
            <person name="Ishida K."/>
            <person name="Kim E."/>
            <person name="Koreny L."/>
            <person name="Kroth P.G."/>
            <person name="Liu Y."/>
            <person name="Malik S.B."/>
            <person name="Maier U.G."/>
            <person name="McRose D."/>
            <person name="Mock T."/>
            <person name="Neilson J.A."/>
            <person name="Onodera N.T."/>
            <person name="Poole A.M."/>
            <person name="Pritham E.J."/>
            <person name="Richards T.A."/>
            <person name="Rocap G."/>
            <person name="Roy S.W."/>
            <person name="Sarai C."/>
            <person name="Schaack S."/>
            <person name="Shirato S."/>
            <person name="Slamovits C.H."/>
            <person name="Spencer D.F."/>
            <person name="Suzuki S."/>
            <person name="Worden A.Z."/>
            <person name="Zauner S."/>
            <person name="Barry K."/>
            <person name="Bell C."/>
            <person name="Bharti A.K."/>
            <person name="Crow J.A."/>
            <person name="Grimwood J."/>
            <person name="Kramer R."/>
            <person name="Lindquist E."/>
            <person name="Lucas S."/>
            <person name="Salamov A."/>
            <person name="McFadden G.I."/>
            <person name="Lane C.E."/>
            <person name="Keeling P.J."/>
            <person name="Gray M.W."/>
            <person name="Grigoriev I.V."/>
            <person name="Archibald J.M."/>
        </authorList>
    </citation>
    <scope>NUCLEOTIDE SEQUENCE</scope>
    <source>
        <strain evidence="1 3">CCMP2712</strain>
    </source>
</reference>
<name>L1I835_GUITC</name>